<dbReference type="EMBL" id="BARS01001438">
    <property type="protein sequence ID" value="GAF71839.1"/>
    <property type="molecule type" value="Genomic_DNA"/>
</dbReference>
<feature type="non-terminal residue" evidence="1">
    <location>
        <position position="1"/>
    </location>
</feature>
<accession>X0RSM0</accession>
<reference evidence="1" key="1">
    <citation type="journal article" date="2014" name="Front. Microbiol.">
        <title>High frequency of phylogenetically diverse reductive dehalogenase-homologous genes in deep subseafloor sedimentary metagenomes.</title>
        <authorList>
            <person name="Kawai M."/>
            <person name="Futagami T."/>
            <person name="Toyoda A."/>
            <person name="Takaki Y."/>
            <person name="Nishi S."/>
            <person name="Hori S."/>
            <person name="Arai W."/>
            <person name="Tsubouchi T."/>
            <person name="Morono Y."/>
            <person name="Uchiyama I."/>
            <person name="Ito T."/>
            <person name="Fujiyama A."/>
            <person name="Inagaki F."/>
            <person name="Takami H."/>
        </authorList>
    </citation>
    <scope>NUCLEOTIDE SEQUENCE</scope>
    <source>
        <strain evidence="1">Expedition CK06-06</strain>
    </source>
</reference>
<evidence type="ECO:0000313" key="1">
    <source>
        <dbReference type="EMBL" id="GAF71839.1"/>
    </source>
</evidence>
<sequence>YLIVKVKSDNISREISKKIYLLDMDESTVNGTIGGYVVDIAKDNNTILDKKTVIIKNKTDSITGIYVTEDNKIDDTFPSEPGYYKISSPSGTNYAIQFFEENGSLLYVVSNVTIKQGDYNVDIKCPETYYLVRKKETLDIVVSVENLGDFNDNFSINIDDVTRGWSATLDNSTLHLKPHELNHTTLHIIPCQDNNCRVAFITLSATSTSDIGKKNTITLEIELLGPDINVTKIKCLDEEKKENTTFGEGRIVNIKAFVKNKGNENATDVTVT</sequence>
<protein>
    <submittedName>
        <fullName evidence="1">Uncharacterized protein</fullName>
    </submittedName>
</protein>
<organism evidence="1">
    <name type="scientific">marine sediment metagenome</name>
    <dbReference type="NCBI Taxonomy" id="412755"/>
    <lineage>
        <taxon>unclassified sequences</taxon>
        <taxon>metagenomes</taxon>
        <taxon>ecological metagenomes</taxon>
    </lineage>
</organism>
<dbReference type="AlphaFoldDB" id="X0RSM0"/>
<comment type="caution">
    <text evidence="1">The sequence shown here is derived from an EMBL/GenBank/DDBJ whole genome shotgun (WGS) entry which is preliminary data.</text>
</comment>
<proteinExistence type="predicted"/>
<feature type="non-terminal residue" evidence="1">
    <location>
        <position position="272"/>
    </location>
</feature>
<name>X0RSM0_9ZZZZ</name>
<gene>
    <name evidence="1" type="ORF">S01H1_02831</name>
</gene>